<dbReference type="InterPro" id="IPR014352">
    <property type="entry name" value="FERM/acyl-CoA-bd_prot_sf"/>
</dbReference>
<dbReference type="InterPro" id="IPR019749">
    <property type="entry name" value="Band_41_domain"/>
</dbReference>
<dbReference type="SUPFAM" id="SSF50729">
    <property type="entry name" value="PH domain-like"/>
    <property type="match status" value="1"/>
</dbReference>
<evidence type="ECO:0000259" key="11">
    <source>
        <dbReference type="PROSITE" id="PS50055"/>
    </source>
</evidence>
<dbReference type="Gene3D" id="3.90.190.10">
    <property type="entry name" value="Protein tyrosine phosphatase superfamily"/>
    <property type="match status" value="1"/>
</dbReference>
<dbReference type="FunFam" id="3.90.190.10:FF:000102">
    <property type="entry name" value="Receptor-type tyrosine-protein phosphatase"/>
    <property type="match status" value="1"/>
</dbReference>
<dbReference type="InterPro" id="IPR016130">
    <property type="entry name" value="Tyr_Pase_AS"/>
</dbReference>
<evidence type="ECO:0000256" key="5">
    <source>
        <dbReference type="ARBA" id="ARBA00022490"/>
    </source>
</evidence>
<accession>A0A0D2US50</accession>
<reference evidence="15" key="2">
    <citation type="submission" date="2011-02" db="EMBL/GenBank/DDBJ databases">
        <title>The Genome Sequence of Capsaspora owczarzaki ATCC 30864.</title>
        <authorList>
            <person name="Russ C."/>
            <person name="Cuomo C."/>
            <person name="Burger G."/>
            <person name="Gray M.W."/>
            <person name="Holland P.W.H."/>
            <person name="King N."/>
            <person name="Lang F.B.F."/>
            <person name="Roger A.J."/>
            <person name="Ruiz-Trillo I."/>
            <person name="Young S.K."/>
            <person name="Zeng Q."/>
            <person name="Gargeya S."/>
            <person name="Alvarado L."/>
            <person name="Berlin A."/>
            <person name="Chapman S.B."/>
            <person name="Chen Z."/>
            <person name="Freedman E."/>
            <person name="Gellesch M."/>
            <person name="Goldberg J."/>
            <person name="Griggs A."/>
            <person name="Gujja S."/>
            <person name="Heilman E."/>
            <person name="Heiman D."/>
            <person name="Howarth C."/>
            <person name="Mehta T."/>
            <person name="Neiman D."/>
            <person name="Pearson M."/>
            <person name="Roberts A."/>
            <person name="Saif S."/>
            <person name="Shea T."/>
            <person name="Shenoy N."/>
            <person name="Sisk P."/>
            <person name="Stolte C."/>
            <person name="Sykes S."/>
            <person name="White J."/>
            <person name="Yandava C."/>
            <person name="Haas B."/>
            <person name="Nusbaum C."/>
            <person name="Birren B."/>
        </authorList>
    </citation>
    <scope>NUCLEOTIDE SEQUENCE</scope>
    <source>
        <strain evidence="15">ATCC 30864</strain>
    </source>
</reference>
<dbReference type="Gene3D" id="1.20.80.10">
    <property type="match status" value="1"/>
</dbReference>
<name>A0A0D2US50_CAPO3</name>
<dbReference type="InterPro" id="IPR003595">
    <property type="entry name" value="Tyr_Pase_cat"/>
</dbReference>
<dbReference type="Gene3D" id="2.30.29.30">
    <property type="entry name" value="Pleckstrin-homology domain (PH domain)/Phosphotyrosine-binding domain (PTB)"/>
    <property type="match status" value="1"/>
</dbReference>
<keyword evidence="5" id="KW-0963">Cytoplasm</keyword>
<dbReference type="SMART" id="SM00404">
    <property type="entry name" value="PTPc_motif"/>
    <property type="match status" value="1"/>
</dbReference>
<dbReference type="PROSITE" id="PS50057">
    <property type="entry name" value="FERM_3"/>
    <property type="match status" value="1"/>
</dbReference>
<dbReference type="InterPro" id="IPR011993">
    <property type="entry name" value="PH-like_dom_sf"/>
</dbReference>
<organism evidence="14 15">
    <name type="scientific">Capsaspora owczarzaki (strain ATCC 30864)</name>
    <dbReference type="NCBI Taxonomy" id="595528"/>
    <lineage>
        <taxon>Eukaryota</taxon>
        <taxon>Filasterea</taxon>
        <taxon>Capsaspora</taxon>
    </lineage>
</organism>
<dbReference type="Proteomes" id="UP000008743">
    <property type="component" value="Unassembled WGS sequence"/>
</dbReference>
<dbReference type="PRINTS" id="PR00935">
    <property type="entry name" value="BAND41"/>
</dbReference>
<evidence type="ECO:0000259" key="13">
    <source>
        <dbReference type="PROSITE" id="PS50057"/>
    </source>
</evidence>
<gene>
    <name evidence="14" type="ORF">CAOG_007889</name>
</gene>
<keyword evidence="8" id="KW-0206">Cytoskeleton</keyword>
<evidence type="ECO:0000256" key="9">
    <source>
        <dbReference type="ARBA" id="ARBA00023242"/>
    </source>
</evidence>
<dbReference type="GO" id="GO:0005634">
    <property type="term" value="C:nucleus"/>
    <property type="evidence" value="ECO:0007669"/>
    <property type="project" value="UniProtKB-SubCell"/>
</dbReference>
<reference evidence="14" key="1">
    <citation type="submission" date="2011-02" db="EMBL/GenBank/DDBJ databases">
        <title>The Genome Sequence of Capsaspora owczarzaki ATCC 30864.</title>
        <authorList>
            <consortium name="The Broad Institute Genome Sequencing Platform"/>
            <person name="Russ C."/>
            <person name="Cuomo C."/>
            <person name="Burger G."/>
            <person name="Gray M.W."/>
            <person name="Holland P.W.H."/>
            <person name="King N."/>
            <person name="Lang F.B.F."/>
            <person name="Roger A.J."/>
            <person name="Ruiz-Trillo I."/>
            <person name="Young S.K."/>
            <person name="Zeng Q."/>
            <person name="Gargeya S."/>
            <person name="Alvarado L."/>
            <person name="Berlin A."/>
            <person name="Chapman S.B."/>
            <person name="Chen Z."/>
            <person name="Freedman E."/>
            <person name="Gellesch M."/>
            <person name="Goldberg J."/>
            <person name="Griggs A."/>
            <person name="Gujja S."/>
            <person name="Heilman E."/>
            <person name="Heiman D."/>
            <person name="Howarth C."/>
            <person name="Mehta T."/>
            <person name="Neiman D."/>
            <person name="Pearson M."/>
            <person name="Roberts A."/>
            <person name="Saif S."/>
            <person name="Shea T."/>
            <person name="Shenoy N."/>
            <person name="Sisk P."/>
            <person name="Stolte C."/>
            <person name="Sykes S."/>
            <person name="White J."/>
            <person name="Yandava C."/>
            <person name="Haas B."/>
            <person name="Nusbaum C."/>
            <person name="Birren B."/>
        </authorList>
    </citation>
    <scope>NUCLEOTIDE SEQUENCE</scope>
    <source>
        <strain evidence="14">ATCC 30864</strain>
    </source>
</reference>
<dbReference type="Pfam" id="PF00102">
    <property type="entry name" value="Y_phosphatase"/>
    <property type="match status" value="1"/>
</dbReference>
<feature type="domain" description="FERM" evidence="13">
    <location>
        <begin position="21"/>
        <end position="310"/>
    </location>
</feature>
<dbReference type="EMBL" id="KE346375">
    <property type="protein sequence ID" value="KJE97791.1"/>
    <property type="molecule type" value="Genomic_DNA"/>
</dbReference>
<dbReference type="CDD" id="cd14473">
    <property type="entry name" value="FERM_B-lobe"/>
    <property type="match status" value="1"/>
</dbReference>
<dbReference type="RefSeq" id="XP_004342974.1">
    <property type="nucleotide sequence ID" value="XM_004342924.1"/>
</dbReference>
<keyword evidence="7" id="KW-0904">Protein phosphatase</keyword>
<keyword evidence="9" id="KW-0539">Nucleus</keyword>
<comment type="catalytic activity">
    <reaction evidence="10">
        <text>O-phospho-L-tyrosyl-[protein] + H2O = L-tyrosyl-[protein] + phosphate</text>
        <dbReference type="Rhea" id="RHEA:10684"/>
        <dbReference type="Rhea" id="RHEA-COMP:10136"/>
        <dbReference type="Rhea" id="RHEA-COMP:20101"/>
        <dbReference type="ChEBI" id="CHEBI:15377"/>
        <dbReference type="ChEBI" id="CHEBI:43474"/>
        <dbReference type="ChEBI" id="CHEBI:46858"/>
        <dbReference type="ChEBI" id="CHEBI:61978"/>
        <dbReference type="EC" id="3.1.3.48"/>
    </reaction>
</comment>
<dbReference type="InterPro" id="IPR029021">
    <property type="entry name" value="Prot-tyrosine_phosphatase-like"/>
</dbReference>
<dbReference type="SUPFAM" id="SSF47031">
    <property type="entry name" value="Second domain of FERM"/>
    <property type="match status" value="1"/>
</dbReference>
<dbReference type="SMART" id="SM00295">
    <property type="entry name" value="B41"/>
    <property type="match status" value="1"/>
</dbReference>
<dbReference type="PROSITE" id="PS50056">
    <property type="entry name" value="TYR_PHOSPHATASE_2"/>
    <property type="match status" value="1"/>
</dbReference>
<evidence type="ECO:0000259" key="12">
    <source>
        <dbReference type="PROSITE" id="PS50056"/>
    </source>
</evidence>
<keyword evidence="15" id="KW-1185">Reference proteome</keyword>
<feature type="domain" description="Tyrosine-protein phosphatase" evidence="11">
    <location>
        <begin position="453"/>
        <end position="713"/>
    </location>
</feature>
<dbReference type="PRINTS" id="PR00700">
    <property type="entry name" value="PRTYPHPHTASE"/>
</dbReference>
<dbReference type="InterPro" id="IPR029071">
    <property type="entry name" value="Ubiquitin-like_domsf"/>
</dbReference>
<dbReference type="InterPro" id="IPR000242">
    <property type="entry name" value="PTP_cat"/>
</dbReference>
<dbReference type="InterPro" id="IPR018980">
    <property type="entry name" value="FERM_PH-like_C"/>
</dbReference>
<evidence type="ECO:0000313" key="15">
    <source>
        <dbReference type="Proteomes" id="UP000008743"/>
    </source>
</evidence>
<comment type="subcellular location">
    <subcellularLocation>
        <location evidence="2">Cytoplasm</location>
        <location evidence="2">Cytoskeleton</location>
    </subcellularLocation>
    <subcellularLocation>
        <location evidence="1">Nucleus</location>
    </subcellularLocation>
</comment>
<comment type="similarity">
    <text evidence="3">Belongs to the protein-tyrosine phosphatase family. Non-receptor class subfamily.</text>
</comment>
<evidence type="ECO:0000256" key="10">
    <source>
        <dbReference type="ARBA" id="ARBA00051722"/>
    </source>
</evidence>
<dbReference type="PANTHER" id="PTHR46900">
    <property type="entry name" value="TYROSINE-PROTEIN PHOSPHATASE NON-RECEPTOR TYPE 13"/>
    <property type="match status" value="1"/>
</dbReference>
<keyword evidence="14" id="KW-0675">Receptor</keyword>
<dbReference type="EMBL" id="KE346375">
    <property type="protein sequence ID" value="KJE97790.1"/>
    <property type="molecule type" value="Genomic_DNA"/>
</dbReference>
<dbReference type="InParanoid" id="A0A0D2US50"/>
<dbReference type="GO" id="GO:0005856">
    <property type="term" value="C:cytoskeleton"/>
    <property type="evidence" value="ECO:0007669"/>
    <property type="project" value="UniProtKB-SubCell"/>
</dbReference>
<dbReference type="Pfam" id="PF00373">
    <property type="entry name" value="FERM_M"/>
    <property type="match status" value="1"/>
</dbReference>
<evidence type="ECO:0000256" key="3">
    <source>
        <dbReference type="ARBA" id="ARBA00009649"/>
    </source>
</evidence>
<evidence type="ECO:0000256" key="8">
    <source>
        <dbReference type="ARBA" id="ARBA00023212"/>
    </source>
</evidence>
<dbReference type="GO" id="GO:0004725">
    <property type="term" value="F:protein tyrosine phosphatase activity"/>
    <property type="evidence" value="ECO:0007669"/>
    <property type="project" value="UniProtKB-EC"/>
</dbReference>
<dbReference type="PROSITE" id="PS00383">
    <property type="entry name" value="TYR_PHOSPHATASE_1"/>
    <property type="match status" value="1"/>
</dbReference>
<evidence type="ECO:0000256" key="6">
    <source>
        <dbReference type="ARBA" id="ARBA00022801"/>
    </source>
</evidence>
<dbReference type="SMART" id="SM01196">
    <property type="entry name" value="FERM_C"/>
    <property type="match status" value="1"/>
</dbReference>
<dbReference type="Pfam" id="PF09380">
    <property type="entry name" value="FERM_C"/>
    <property type="match status" value="1"/>
</dbReference>
<dbReference type="EC" id="3.1.3.48" evidence="4"/>
<dbReference type="InterPro" id="IPR019748">
    <property type="entry name" value="FERM_central"/>
</dbReference>
<dbReference type="SUPFAM" id="SSF52799">
    <property type="entry name" value="(Phosphotyrosine protein) phosphatases II"/>
    <property type="match status" value="1"/>
</dbReference>
<evidence type="ECO:0000256" key="1">
    <source>
        <dbReference type="ARBA" id="ARBA00004123"/>
    </source>
</evidence>
<dbReference type="InterPro" id="IPR052074">
    <property type="entry name" value="NonRcpt_TyrProt_Phosphatase"/>
</dbReference>
<evidence type="ECO:0000256" key="4">
    <source>
        <dbReference type="ARBA" id="ARBA00013064"/>
    </source>
</evidence>
<dbReference type="InterPro" id="IPR000387">
    <property type="entry name" value="Tyr_Pase_dom"/>
</dbReference>
<dbReference type="STRING" id="595528.A0A0D2US50"/>
<keyword evidence="6" id="KW-0378">Hydrolase</keyword>
<dbReference type="AlphaFoldDB" id="A0A0D2US50"/>
<evidence type="ECO:0000256" key="7">
    <source>
        <dbReference type="ARBA" id="ARBA00022912"/>
    </source>
</evidence>
<dbReference type="InterPro" id="IPR035963">
    <property type="entry name" value="FERM_2"/>
</dbReference>
<evidence type="ECO:0000313" key="14">
    <source>
        <dbReference type="EMBL" id="KJE97791.1"/>
    </source>
</evidence>
<proteinExistence type="inferred from homology"/>
<dbReference type="OrthoDB" id="165498at2759"/>
<dbReference type="InterPro" id="IPR000299">
    <property type="entry name" value="FERM_domain"/>
</dbReference>
<dbReference type="PROSITE" id="PS50055">
    <property type="entry name" value="TYR_PHOSPHATASE_PTP"/>
    <property type="match status" value="1"/>
</dbReference>
<dbReference type="SMART" id="SM00194">
    <property type="entry name" value="PTPc"/>
    <property type="match status" value="1"/>
</dbReference>
<dbReference type="Gene3D" id="3.10.20.90">
    <property type="entry name" value="Phosphatidylinositol 3-kinase Catalytic Subunit, Chain A, domain 1"/>
    <property type="match status" value="1"/>
</dbReference>
<feature type="domain" description="Tyrosine specific protein phosphatases" evidence="12">
    <location>
        <begin position="633"/>
        <end position="704"/>
    </location>
</feature>
<dbReference type="SUPFAM" id="SSF54236">
    <property type="entry name" value="Ubiquitin-like"/>
    <property type="match status" value="1"/>
</dbReference>
<dbReference type="PANTHER" id="PTHR46900:SF2">
    <property type="entry name" value="TYROSINE-PROTEIN PHOSPHATASE NON-RECEPTOR TYPE 13"/>
    <property type="match status" value="1"/>
</dbReference>
<protein>
    <recommendedName>
        <fullName evidence="4">protein-tyrosine-phosphatase</fullName>
        <ecNumber evidence="4">3.1.3.48</ecNumber>
    </recommendedName>
</protein>
<evidence type="ECO:0000256" key="2">
    <source>
        <dbReference type="ARBA" id="ARBA00004245"/>
    </source>
</evidence>
<dbReference type="eggNOG" id="KOG0792">
    <property type="taxonomic scope" value="Eukaryota"/>
</dbReference>
<sequence>MASLPKLRTVDQGATAGKNEKHCTIKFANSTETTVVVNKDTIGQQLYDAAVAFIKLEPQDANLFGIALVDKYSDELFLALDRKFWKLVPSNKALFTVTFKTMFYLEDNLLVRNLSTRHMLYLQVQQDVLEGRLLVGDETALSLAAYSLQAQMGNYDRSKHGTQYFHSPEYLHNSVINRLSVQTLQQRVPQLHEALSGVSADEAELCYLLEAQHQKDYGVHFYHFESRHFDRQSLVGLSTRGIATYTESNGLRSVTESWSWADQVELRFHERKFVIQTADAIIALYFPGFKKARFVLEFATASHKYHRMVRTIMKELDDNNSYPALPAAFKYSYAVRSGVVEWTHSVNSKSQIVASPLSTLSRKVQYGNEHVHPTSTLLTPLGEKAAFKSASPVPGTYGSESKAAHLKQLDASAALAPGSKTHRQRALEALVGREHVIRQLLADLEKSIDEKRPQEEFETLRNTDTEIGQTYEAAQLSSNAPRNRYRNIHPYDSNRVLLSTAPDGHDYINASHIRIQAGARKLSYIATQGPTAGTLEDFWRMVWEQKSNVIVAGALAVENNKNKCNVYWHEQLRDTTVFGNFQVTLVYEQEFPDYIVRELVISDLANQQSRIVQQLHFLTWPDHDVPQNIPAALEFVHLVRERADESDGPVVVHCSAGIGRTGSIILIDAATVMFEQGLPIDALKLLQNMRTQRSGVVQTSGQYVFCYTALAQELREILASIGEASDNGSN</sequence>